<evidence type="ECO:0000256" key="2">
    <source>
        <dbReference type="ARBA" id="ARBA00022438"/>
    </source>
</evidence>
<dbReference type="AlphaFoldDB" id="A0A132MZ44"/>
<dbReference type="GO" id="GO:0004177">
    <property type="term" value="F:aminopeptidase activity"/>
    <property type="evidence" value="ECO:0007669"/>
    <property type="project" value="UniProtKB-KW"/>
</dbReference>
<feature type="domain" description="PA" evidence="9">
    <location>
        <begin position="148"/>
        <end position="233"/>
    </location>
</feature>
<dbReference type="STRING" id="1469144.LI90_4199"/>
<comment type="caution">
    <text evidence="11">The sequence shown here is derived from an EMBL/GenBank/DDBJ whole genome shotgun (WGS) entry which is preliminary data.</text>
</comment>
<dbReference type="InterPro" id="IPR045175">
    <property type="entry name" value="M28_fam"/>
</dbReference>
<keyword evidence="4" id="KW-0479">Metal-binding</keyword>
<evidence type="ECO:0000313" key="11">
    <source>
        <dbReference type="EMBL" id="KWX03149.1"/>
    </source>
</evidence>
<dbReference type="PANTHER" id="PTHR12147">
    <property type="entry name" value="METALLOPEPTIDASE M28 FAMILY MEMBER"/>
    <property type="match status" value="1"/>
</dbReference>
<dbReference type="OrthoDB" id="345880at2"/>
<evidence type="ECO:0000256" key="3">
    <source>
        <dbReference type="ARBA" id="ARBA00022670"/>
    </source>
</evidence>
<keyword evidence="7" id="KW-0862">Zinc</keyword>
<dbReference type="InterPro" id="IPR041756">
    <property type="entry name" value="M28_SGAP-like"/>
</dbReference>
<organism evidence="11 12">
    <name type="scientific">Carbonactinospora thermoautotrophica</name>
    <dbReference type="NCBI Taxonomy" id="1469144"/>
    <lineage>
        <taxon>Bacteria</taxon>
        <taxon>Bacillati</taxon>
        <taxon>Actinomycetota</taxon>
        <taxon>Actinomycetes</taxon>
        <taxon>Kitasatosporales</taxon>
        <taxon>Carbonactinosporaceae</taxon>
        <taxon>Carbonactinospora</taxon>
    </lineage>
</organism>
<dbReference type="InterPro" id="IPR003137">
    <property type="entry name" value="PA_domain"/>
</dbReference>
<dbReference type="PANTHER" id="PTHR12147:SF26">
    <property type="entry name" value="PEPTIDASE M28 DOMAIN-CONTAINING PROTEIN"/>
    <property type="match status" value="1"/>
</dbReference>
<evidence type="ECO:0000256" key="1">
    <source>
        <dbReference type="ARBA" id="ARBA00005957"/>
    </source>
</evidence>
<evidence type="ECO:0000313" key="12">
    <source>
        <dbReference type="Proteomes" id="UP000070188"/>
    </source>
</evidence>
<dbReference type="Pfam" id="PF02225">
    <property type="entry name" value="PA"/>
    <property type="match status" value="1"/>
</dbReference>
<keyword evidence="5 8" id="KW-0732">Signal</keyword>
<proteinExistence type="inferred from homology"/>
<dbReference type="SUPFAM" id="SSF52025">
    <property type="entry name" value="PA domain"/>
    <property type="match status" value="1"/>
</dbReference>
<dbReference type="GO" id="GO:0008235">
    <property type="term" value="F:metalloexopeptidase activity"/>
    <property type="evidence" value="ECO:0007669"/>
    <property type="project" value="InterPro"/>
</dbReference>
<evidence type="ECO:0000256" key="8">
    <source>
        <dbReference type="SAM" id="SignalP"/>
    </source>
</evidence>
<dbReference type="SUPFAM" id="SSF53187">
    <property type="entry name" value="Zn-dependent exopeptidases"/>
    <property type="match status" value="1"/>
</dbReference>
<dbReference type="InterPro" id="IPR007484">
    <property type="entry name" value="Peptidase_M28"/>
</dbReference>
<keyword evidence="3" id="KW-0645">Protease</keyword>
<comment type="similarity">
    <text evidence="1">Belongs to the peptidase M28 family. M28A subfamily.</text>
</comment>
<dbReference type="CDD" id="cd03876">
    <property type="entry name" value="M28_SGAP_like"/>
    <property type="match status" value="1"/>
</dbReference>
<dbReference type="PATRIC" id="fig|1469144.10.peg.4505"/>
<dbReference type="Proteomes" id="UP000070188">
    <property type="component" value="Unassembled WGS sequence"/>
</dbReference>
<dbReference type="Pfam" id="PF04389">
    <property type="entry name" value="Peptidase_M28"/>
    <property type="match status" value="1"/>
</dbReference>
<dbReference type="Gene3D" id="3.40.630.10">
    <property type="entry name" value="Zn peptidases"/>
    <property type="match status" value="1"/>
</dbReference>
<accession>A0A132MZ44</accession>
<evidence type="ECO:0000256" key="4">
    <source>
        <dbReference type="ARBA" id="ARBA00022723"/>
    </source>
</evidence>
<dbReference type="EMBL" id="LAXD01000001">
    <property type="protein sequence ID" value="KWX03149.1"/>
    <property type="molecule type" value="Genomic_DNA"/>
</dbReference>
<gene>
    <name evidence="11" type="ORF">LI90_4199</name>
</gene>
<dbReference type="Gene3D" id="3.50.30.30">
    <property type="match status" value="1"/>
</dbReference>
<dbReference type="GO" id="GO:0046872">
    <property type="term" value="F:metal ion binding"/>
    <property type="evidence" value="ECO:0007669"/>
    <property type="project" value="UniProtKB-KW"/>
</dbReference>
<dbReference type="RefSeq" id="WP_096059173.1">
    <property type="nucleotide sequence ID" value="NZ_LAXD01000001.1"/>
</dbReference>
<evidence type="ECO:0000256" key="6">
    <source>
        <dbReference type="ARBA" id="ARBA00022801"/>
    </source>
</evidence>
<evidence type="ECO:0000259" key="10">
    <source>
        <dbReference type="Pfam" id="PF04389"/>
    </source>
</evidence>
<keyword evidence="12" id="KW-1185">Reference proteome</keyword>
<keyword evidence="6" id="KW-0378">Hydrolase</keyword>
<dbReference type="InterPro" id="IPR046450">
    <property type="entry name" value="PA_dom_sf"/>
</dbReference>
<feature type="chain" id="PRO_5007452776" evidence="8">
    <location>
        <begin position="28"/>
        <end position="512"/>
    </location>
</feature>
<feature type="signal peptide" evidence="8">
    <location>
        <begin position="1"/>
        <end position="27"/>
    </location>
</feature>
<sequence>MKRRSLLATVTAAALAPPIVATSISSAATDPVDRASEQLRHAVTLDGVMRHMQAFQQFANANSGTRASGTPGYELTVSYVADQLKRAGYQVTLQEFDFPFFQEKSPAVLQRVTPEPKSYQQGGDYRTMTYSGTGDVTAPVQPVDLALADPAASTSGCEASDFAGFTPGNIALVQRGTCTFGQKAQNAAAAGAKAVIVFNQGTPGHTDAFAATLGGPVVSIPVLGASFAVGQELAQPGATARVKTDTIVETRKTRNVIAQTRKGRADNVVMLGAHLDSVVGGPGINDNGSGSAVILETALQLARSGIQPRNQVRFAWWSAEELGLLGSEHYVASLPEGERKKIALYLNFDMVGSPNYARLVYDGDDSDKVGAGPGPEGSAQIEKLFERHFAAEGLPYEGTDFTGRSDYGPFIAVGIPAGGLFTGAEEQKTPQQVAKYGGIAGVAFDYCYHQACDTINNLNAYALDTNADAVAHATATYALDTSSVNGKLTAGNAGKAARVKKQPVGHQEDAAA</sequence>
<evidence type="ECO:0000256" key="7">
    <source>
        <dbReference type="ARBA" id="ARBA00022833"/>
    </source>
</evidence>
<dbReference type="GO" id="GO:0006508">
    <property type="term" value="P:proteolysis"/>
    <property type="evidence" value="ECO:0007669"/>
    <property type="project" value="UniProtKB-KW"/>
</dbReference>
<evidence type="ECO:0000256" key="5">
    <source>
        <dbReference type="ARBA" id="ARBA00022729"/>
    </source>
</evidence>
<evidence type="ECO:0000259" key="9">
    <source>
        <dbReference type="Pfam" id="PF02225"/>
    </source>
</evidence>
<reference evidence="12" key="1">
    <citation type="submission" date="2015-04" db="EMBL/GenBank/DDBJ databases">
        <title>Physiological reanalysis, assessment of diazotrophy, and genome sequences of multiple isolates of Streptomyces thermoautotrophicus.</title>
        <authorList>
            <person name="MacKellar D.C."/>
            <person name="Lieber L."/>
            <person name="Norman J."/>
            <person name="Bolger A."/>
            <person name="Tobin C."/>
            <person name="Murray J.W."/>
            <person name="Chang R."/>
            <person name="Ford T."/>
            <person name="Nguyen P.Q."/>
            <person name="Woodward J."/>
            <person name="Permingeat H."/>
            <person name="Joshi N.S."/>
            <person name="Silver P.A."/>
            <person name="Usadel B."/>
            <person name="Rutherford A.W."/>
            <person name="Friesen M."/>
            <person name="Prell J."/>
        </authorList>
    </citation>
    <scope>NUCLEOTIDE SEQUENCE [LARGE SCALE GENOMIC DNA]</scope>
    <source>
        <strain evidence="12">H1</strain>
    </source>
</reference>
<protein>
    <submittedName>
        <fullName evidence="11">Aminopeptidase Y</fullName>
    </submittedName>
</protein>
<feature type="domain" description="Peptidase M28" evidence="10">
    <location>
        <begin position="255"/>
        <end position="473"/>
    </location>
</feature>
<keyword evidence="2 11" id="KW-0031">Aminopeptidase</keyword>
<name>A0A132MZ44_9ACTN</name>